<name>A0ABV9M1Q8_9ALTE</name>
<evidence type="ECO:0000259" key="7">
    <source>
        <dbReference type="Pfam" id="PF17188"/>
    </source>
</evidence>
<dbReference type="InterPro" id="IPR033434">
    <property type="entry name" value="MucB/RseB_N"/>
</dbReference>
<gene>
    <name evidence="8" type="ORF">ACFO4O_16975</name>
</gene>
<dbReference type="Pfam" id="PF03888">
    <property type="entry name" value="MucB_RseB"/>
    <property type="match status" value="1"/>
</dbReference>
<dbReference type="RefSeq" id="WP_382410701.1">
    <property type="nucleotide sequence ID" value="NZ_JBHSGU010000029.1"/>
</dbReference>
<dbReference type="Gene3D" id="2.50.20.10">
    <property type="entry name" value="Lipoprotein localisation LolA/LolB/LppX"/>
    <property type="match status" value="1"/>
</dbReference>
<evidence type="ECO:0000256" key="2">
    <source>
        <dbReference type="ARBA" id="ARBA00008150"/>
    </source>
</evidence>
<dbReference type="CDD" id="cd16327">
    <property type="entry name" value="RseB"/>
    <property type="match status" value="1"/>
</dbReference>
<dbReference type="InterPro" id="IPR033436">
    <property type="entry name" value="MucB/RseB_C"/>
</dbReference>
<comment type="caution">
    <text evidence="8">The sequence shown here is derived from an EMBL/GenBank/DDBJ whole genome shotgun (WGS) entry which is preliminary data.</text>
</comment>
<protein>
    <submittedName>
        <fullName evidence="8">MucB/RseB C-terminal domain-containing protein</fullName>
    </submittedName>
</protein>
<feature type="region of interest" description="Disordered" evidence="5">
    <location>
        <begin position="44"/>
        <end position="72"/>
    </location>
</feature>
<dbReference type="InterPro" id="IPR005588">
    <property type="entry name" value="MucB_RseB"/>
</dbReference>
<evidence type="ECO:0000313" key="8">
    <source>
        <dbReference type="EMBL" id="MFC4701845.1"/>
    </source>
</evidence>
<evidence type="ECO:0000256" key="5">
    <source>
        <dbReference type="SAM" id="MobiDB-lite"/>
    </source>
</evidence>
<dbReference type="PANTHER" id="PTHR38782">
    <property type="match status" value="1"/>
</dbReference>
<dbReference type="InterPro" id="IPR038484">
    <property type="entry name" value="MucB/RseB_C_sf"/>
</dbReference>
<organism evidence="8 9">
    <name type="scientific">Glaciecola siphonariae</name>
    <dbReference type="NCBI Taxonomy" id="521012"/>
    <lineage>
        <taxon>Bacteria</taxon>
        <taxon>Pseudomonadati</taxon>
        <taxon>Pseudomonadota</taxon>
        <taxon>Gammaproteobacteria</taxon>
        <taxon>Alteromonadales</taxon>
        <taxon>Alteromonadaceae</taxon>
        <taxon>Glaciecola</taxon>
    </lineage>
</organism>
<sequence>MSLLDRQNRFKRAYGALAGFFMLLSFMFLTSMFGANSLAVAQASNDMQAQPPEQASAPDQTQVPEQTPDQTQVLEQAQAPEQTQAGQDADTPISFVFDPLSAESWMKRLTHQVKSLSFEIVYVVSANKRETLPYMWRRGKMPDNSSIEQLSLLNGPGFEQVVHQGKVSIFEPGFPPYSVQGTSVQGPIPQAFVYEGQSFAEAYDVLLMGRNRVAGRMAQQIRVISKDKTRYGYHLWLDEQTGLLLKVDMYDLDNSLLEQIQVTQLTVSENVNQIFAQFSVDQLPQVKARTTASERDLMWRASYLPQGMRVLKQDVHRIERTGQITEYMLLSDGLIDVSVYVLPANAAITEDISVASGSHAVVSKTDGRIQVTVVGEIPVPTADKIANSIVIVDDPNG</sequence>
<feature type="domain" description="MucB/RseB N-terminal" evidence="6">
    <location>
        <begin position="101"/>
        <end position="273"/>
    </location>
</feature>
<dbReference type="EMBL" id="JBHSGU010000029">
    <property type="protein sequence ID" value="MFC4701845.1"/>
    <property type="molecule type" value="Genomic_DNA"/>
</dbReference>
<comment type="similarity">
    <text evidence="2">Belongs to the RseB family.</text>
</comment>
<reference evidence="9" key="1">
    <citation type="journal article" date="2019" name="Int. J. Syst. Evol. Microbiol.">
        <title>The Global Catalogue of Microorganisms (GCM) 10K type strain sequencing project: providing services to taxonomists for standard genome sequencing and annotation.</title>
        <authorList>
            <consortium name="The Broad Institute Genomics Platform"/>
            <consortium name="The Broad Institute Genome Sequencing Center for Infectious Disease"/>
            <person name="Wu L."/>
            <person name="Ma J."/>
        </authorList>
    </citation>
    <scope>NUCLEOTIDE SEQUENCE [LARGE SCALE GENOMIC DNA]</scope>
    <source>
        <strain evidence="9">KACC 12507</strain>
    </source>
</reference>
<evidence type="ECO:0000256" key="4">
    <source>
        <dbReference type="ARBA" id="ARBA00022764"/>
    </source>
</evidence>
<evidence type="ECO:0000313" key="9">
    <source>
        <dbReference type="Proteomes" id="UP001595897"/>
    </source>
</evidence>
<keyword evidence="3" id="KW-0732">Signal</keyword>
<dbReference type="Pfam" id="PF17188">
    <property type="entry name" value="MucB_RseB_C"/>
    <property type="match status" value="1"/>
</dbReference>
<feature type="domain" description="MucB/RseB C-terminal" evidence="7">
    <location>
        <begin position="296"/>
        <end position="389"/>
    </location>
</feature>
<dbReference type="Proteomes" id="UP001595897">
    <property type="component" value="Unassembled WGS sequence"/>
</dbReference>
<evidence type="ECO:0000259" key="6">
    <source>
        <dbReference type="Pfam" id="PF03888"/>
    </source>
</evidence>
<evidence type="ECO:0000256" key="1">
    <source>
        <dbReference type="ARBA" id="ARBA00004418"/>
    </source>
</evidence>
<accession>A0ABV9M1Q8</accession>
<dbReference type="Gene3D" id="3.30.200.100">
    <property type="entry name" value="MucB/RseB, C-terminal domain"/>
    <property type="match status" value="1"/>
</dbReference>
<proteinExistence type="inferred from homology"/>
<dbReference type="PANTHER" id="PTHR38782:SF1">
    <property type="entry name" value="SIGMA-E FACTOR REGULATORY PROTEIN RSEB"/>
    <property type="match status" value="1"/>
</dbReference>
<evidence type="ECO:0000256" key="3">
    <source>
        <dbReference type="ARBA" id="ARBA00022729"/>
    </source>
</evidence>
<keyword evidence="9" id="KW-1185">Reference proteome</keyword>
<comment type="subcellular location">
    <subcellularLocation>
        <location evidence="1">Periplasm</location>
    </subcellularLocation>
</comment>
<keyword evidence="4" id="KW-0574">Periplasm</keyword>